<feature type="region of interest" description="Disordered" evidence="1">
    <location>
        <begin position="480"/>
        <end position="509"/>
    </location>
</feature>
<feature type="region of interest" description="Disordered" evidence="1">
    <location>
        <begin position="278"/>
        <end position="388"/>
    </location>
</feature>
<feature type="region of interest" description="Disordered" evidence="1">
    <location>
        <begin position="669"/>
        <end position="700"/>
    </location>
</feature>
<comment type="caution">
    <text evidence="2">The sequence shown here is derived from an EMBL/GenBank/DDBJ whole genome shotgun (WGS) entry which is preliminary data.</text>
</comment>
<dbReference type="AlphaFoldDB" id="A0AAD7CTP5"/>
<name>A0AAD7CTP5_MYCRO</name>
<reference evidence="2" key="1">
    <citation type="submission" date="2023-03" db="EMBL/GenBank/DDBJ databases">
        <title>Massive genome expansion in bonnet fungi (Mycena s.s.) driven by repeated elements and novel gene families across ecological guilds.</title>
        <authorList>
            <consortium name="Lawrence Berkeley National Laboratory"/>
            <person name="Harder C.B."/>
            <person name="Miyauchi S."/>
            <person name="Viragh M."/>
            <person name="Kuo A."/>
            <person name="Thoen E."/>
            <person name="Andreopoulos B."/>
            <person name="Lu D."/>
            <person name="Skrede I."/>
            <person name="Drula E."/>
            <person name="Henrissat B."/>
            <person name="Morin E."/>
            <person name="Kohler A."/>
            <person name="Barry K."/>
            <person name="LaButti K."/>
            <person name="Morin E."/>
            <person name="Salamov A."/>
            <person name="Lipzen A."/>
            <person name="Mereny Z."/>
            <person name="Hegedus B."/>
            <person name="Baldrian P."/>
            <person name="Stursova M."/>
            <person name="Weitz H."/>
            <person name="Taylor A."/>
            <person name="Grigoriev I.V."/>
            <person name="Nagy L.G."/>
            <person name="Martin F."/>
            <person name="Kauserud H."/>
        </authorList>
    </citation>
    <scope>NUCLEOTIDE SEQUENCE</scope>
    <source>
        <strain evidence="2">CBHHK067</strain>
    </source>
</reference>
<protein>
    <submittedName>
        <fullName evidence="2">Uncharacterized protein</fullName>
    </submittedName>
</protein>
<dbReference type="EMBL" id="JARKIE010000231">
    <property type="protein sequence ID" value="KAJ7663594.1"/>
    <property type="molecule type" value="Genomic_DNA"/>
</dbReference>
<proteinExistence type="predicted"/>
<feature type="compositionally biased region" description="Acidic residues" evidence="1">
    <location>
        <begin position="141"/>
        <end position="157"/>
    </location>
</feature>
<gene>
    <name evidence="2" type="ORF">B0H17DRAFT_1144001</name>
</gene>
<evidence type="ECO:0000313" key="3">
    <source>
        <dbReference type="Proteomes" id="UP001221757"/>
    </source>
</evidence>
<feature type="region of interest" description="Disordered" evidence="1">
    <location>
        <begin position="130"/>
        <end position="157"/>
    </location>
</feature>
<keyword evidence="3" id="KW-1185">Reference proteome</keyword>
<feature type="compositionally biased region" description="Low complexity" evidence="1">
    <location>
        <begin position="278"/>
        <end position="292"/>
    </location>
</feature>
<evidence type="ECO:0000256" key="1">
    <source>
        <dbReference type="SAM" id="MobiDB-lite"/>
    </source>
</evidence>
<feature type="compositionally biased region" description="Low complexity" evidence="1">
    <location>
        <begin position="669"/>
        <end position="689"/>
    </location>
</feature>
<dbReference type="Proteomes" id="UP001221757">
    <property type="component" value="Unassembled WGS sequence"/>
</dbReference>
<accession>A0AAD7CTP5</accession>
<feature type="compositionally biased region" description="Low complexity" evidence="1">
    <location>
        <begin position="349"/>
        <end position="361"/>
    </location>
</feature>
<feature type="compositionally biased region" description="Low complexity" evidence="1">
    <location>
        <begin position="312"/>
        <end position="342"/>
    </location>
</feature>
<evidence type="ECO:0000313" key="2">
    <source>
        <dbReference type="EMBL" id="KAJ7663594.1"/>
    </source>
</evidence>
<sequence>MPHIYIKRPSCVTERMLRELMGPPLEQYDFVLAPCGGGHDHYFDMHLGGELVGPFRVGTWKLNCSGPPGDSCPTQRAPDLHPRRLGQVWAITEDFTRRCFGDQMLNAAREHVEAMDTSFLPLPFTGRVPGSAETSHIYSEPDSDDDEPEGQDDDPDWEDIKIFEPKEPEDWNHEGIFIRVVAFMEQDTQPFYGRFLLAAPGQLDLSAYRVPAEWSHGTLLAYSVLTKKYEDFRGLINMEGRGRILILRRRRLHQLDCPRSATWERWALKSAAADAADDLPASSAPASLPPSSESTAGSSGIPTGPFAVASTSKAASNAPSGNAASTSKAPPAATLAASTSKAAGKRRAGAPAVTPAAVAPTSKADGKRKAQAQATGARKKRARGTASDPLLRYRVIRPPGTVVPSPSRGARVAPAAATARGVAEPDRIQSAGRCIAFGTASHMLRYRRNFNPKILWTYRSIGCPSAPSQNSMIQQIPSIPPAAEGRKNSRCQTAHPGQGRGKRAAPRARSDRCTRCSEKVISDKLHAGAILMILELAPGGVDGIPRFNLQAVDFTLEFLVEGVDNADNGVEVAAEVLVEGLGDVREGLRDGVGHPGPAILADDGQLKNYLPCGEFSAALGGLIGGLRIIMEKERESHAAYITLPLTPTPYPQVPHLPSPALLPASCPATRRNEAPTCPSTADATPASASRLAGKPLPTTHPPPATLVQQQHRGRAPWRACSAAAFIRADSRVAHS</sequence>
<organism evidence="2 3">
    <name type="scientific">Mycena rosella</name>
    <name type="common">Pink bonnet</name>
    <name type="synonym">Agaricus rosellus</name>
    <dbReference type="NCBI Taxonomy" id="1033263"/>
    <lineage>
        <taxon>Eukaryota</taxon>
        <taxon>Fungi</taxon>
        <taxon>Dikarya</taxon>
        <taxon>Basidiomycota</taxon>
        <taxon>Agaricomycotina</taxon>
        <taxon>Agaricomycetes</taxon>
        <taxon>Agaricomycetidae</taxon>
        <taxon>Agaricales</taxon>
        <taxon>Marasmiineae</taxon>
        <taxon>Mycenaceae</taxon>
        <taxon>Mycena</taxon>
    </lineage>
</organism>